<dbReference type="InterPro" id="IPR005888">
    <property type="entry name" value="dTDP_Gluc_deHydtase"/>
</dbReference>
<dbReference type="InterPro" id="IPR036291">
    <property type="entry name" value="NAD(P)-bd_dom_sf"/>
</dbReference>
<dbReference type="Gene3D" id="3.40.50.720">
    <property type="entry name" value="NAD(P)-binding Rossmann-like Domain"/>
    <property type="match status" value="1"/>
</dbReference>
<evidence type="ECO:0000256" key="6">
    <source>
        <dbReference type="ARBA" id="ARBA00023027"/>
    </source>
</evidence>
<protein>
    <recommendedName>
        <fullName evidence="5 8">dTDP-glucose 4,6-dehydratase</fullName>
        <ecNumber evidence="4 8">4.2.1.46</ecNumber>
    </recommendedName>
</protein>
<organism evidence="10 11">
    <name type="scientific">Lederbergia wuyishanensis</name>
    <dbReference type="NCBI Taxonomy" id="1347903"/>
    <lineage>
        <taxon>Bacteria</taxon>
        <taxon>Bacillati</taxon>
        <taxon>Bacillota</taxon>
        <taxon>Bacilli</taxon>
        <taxon>Bacillales</taxon>
        <taxon>Bacillaceae</taxon>
        <taxon>Lederbergia</taxon>
    </lineage>
</organism>
<keyword evidence="11" id="KW-1185">Reference proteome</keyword>
<dbReference type="PANTHER" id="PTHR43000">
    <property type="entry name" value="DTDP-D-GLUCOSE 4,6-DEHYDRATASE-RELATED"/>
    <property type="match status" value="1"/>
</dbReference>
<comment type="caution">
    <text evidence="10">The sequence shown here is derived from an EMBL/GenBank/DDBJ whole genome shotgun (WGS) entry which is preliminary data.</text>
</comment>
<evidence type="ECO:0000256" key="4">
    <source>
        <dbReference type="ARBA" id="ARBA00011990"/>
    </source>
</evidence>
<dbReference type="NCBIfam" id="TIGR01181">
    <property type="entry name" value="dTDP_gluc_dehyt"/>
    <property type="match status" value="1"/>
</dbReference>
<reference evidence="10 11" key="1">
    <citation type="submission" date="2023-07" db="EMBL/GenBank/DDBJ databases">
        <title>Genomic Encyclopedia of Type Strains, Phase IV (KMG-IV): sequencing the most valuable type-strain genomes for metagenomic binning, comparative biology and taxonomic classification.</title>
        <authorList>
            <person name="Goeker M."/>
        </authorList>
    </citation>
    <scope>NUCLEOTIDE SEQUENCE [LARGE SCALE GENOMIC DNA]</scope>
    <source>
        <strain evidence="10 11">DSM 27848</strain>
    </source>
</reference>
<dbReference type="SUPFAM" id="SSF51735">
    <property type="entry name" value="NAD(P)-binding Rossmann-fold domains"/>
    <property type="match status" value="1"/>
</dbReference>
<evidence type="ECO:0000259" key="9">
    <source>
        <dbReference type="Pfam" id="PF16363"/>
    </source>
</evidence>
<gene>
    <name evidence="10" type="ORF">J2S14_001663</name>
</gene>
<dbReference type="CDD" id="cd05246">
    <property type="entry name" value="dTDP_GD_SDR_e"/>
    <property type="match status" value="1"/>
</dbReference>
<dbReference type="EC" id="4.2.1.46" evidence="4 8"/>
<comment type="catalytic activity">
    <reaction evidence="1 8">
        <text>dTDP-alpha-D-glucose = dTDP-4-dehydro-6-deoxy-alpha-D-glucose + H2O</text>
        <dbReference type="Rhea" id="RHEA:17221"/>
        <dbReference type="ChEBI" id="CHEBI:15377"/>
        <dbReference type="ChEBI" id="CHEBI:57477"/>
        <dbReference type="ChEBI" id="CHEBI:57649"/>
        <dbReference type="EC" id="4.2.1.46"/>
    </reaction>
</comment>
<evidence type="ECO:0000256" key="2">
    <source>
        <dbReference type="ARBA" id="ARBA00001911"/>
    </source>
</evidence>
<evidence type="ECO:0000313" key="11">
    <source>
        <dbReference type="Proteomes" id="UP001232343"/>
    </source>
</evidence>
<keyword evidence="6" id="KW-0520">NAD</keyword>
<dbReference type="GO" id="GO:0008460">
    <property type="term" value="F:dTDP-glucose 4,6-dehydratase activity"/>
    <property type="evidence" value="ECO:0007669"/>
    <property type="project" value="UniProtKB-EC"/>
</dbReference>
<accession>A0ABU0D366</accession>
<evidence type="ECO:0000256" key="7">
    <source>
        <dbReference type="ARBA" id="ARBA00023239"/>
    </source>
</evidence>
<dbReference type="RefSeq" id="WP_244681582.1">
    <property type="nucleotide sequence ID" value="NZ_JALIRM010000006.1"/>
</dbReference>
<proteinExistence type="inferred from homology"/>
<evidence type="ECO:0000256" key="3">
    <source>
        <dbReference type="ARBA" id="ARBA00008178"/>
    </source>
</evidence>
<evidence type="ECO:0000256" key="8">
    <source>
        <dbReference type="RuleBase" id="RU004473"/>
    </source>
</evidence>
<evidence type="ECO:0000313" key="10">
    <source>
        <dbReference type="EMBL" id="MDQ0342849.1"/>
    </source>
</evidence>
<dbReference type="InterPro" id="IPR016040">
    <property type="entry name" value="NAD(P)-bd_dom"/>
</dbReference>
<name>A0ABU0D366_9BACI</name>
<dbReference type="Pfam" id="PF16363">
    <property type="entry name" value="GDP_Man_Dehyd"/>
    <property type="match status" value="1"/>
</dbReference>
<feature type="domain" description="NAD(P)-binding" evidence="9">
    <location>
        <begin position="4"/>
        <end position="305"/>
    </location>
</feature>
<dbReference type="Proteomes" id="UP001232343">
    <property type="component" value="Unassembled WGS sequence"/>
</dbReference>
<dbReference type="EMBL" id="JAUSUO010000003">
    <property type="protein sequence ID" value="MDQ0342849.1"/>
    <property type="molecule type" value="Genomic_DNA"/>
</dbReference>
<comment type="cofactor">
    <cofactor evidence="2 8">
        <name>NAD(+)</name>
        <dbReference type="ChEBI" id="CHEBI:57540"/>
    </cofactor>
</comment>
<comment type="similarity">
    <text evidence="3 8">Belongs to the NAD(P)-dependent epimerase/dehydratase family. dTDP-glucose dehydratase subfamily.</text>
</comment>
<keyword evidence="7 8" id="KW-0456">Lyase</keyword>
<sequence length="328" mass="37261">MNILVTGGAGFIGSNFVRYMLQKYPNYKIVNLDLLTYAGNIHNLDDLKDNKNHVFVKGSITDRELILDLIETHEINTIVNFAAESHVDRSILNPGVFIETNVQGTLALLDAARAKKIEKFLQVSTDEVYGSLGETGYFTENTPIAPNSPYSASKASADMLVRAYHETYGMNVNITRCSNNYGPYHFPEKLIPLMITNAVDGEDLPIYGDGKNVRDWLHVTDHCSAIDLVLHNGQSGEVYNVGGHNERTNNEIVDLIVNQLKVPRERITYVEDRLGHDRRYAIDPKKLETELGWKPKYTFDTGIIETINWYLENEDWWRPLKERAKLEA</sequence>
<evidence type="ECO:0000256" key="1">
    <source>
        <dbReference type="ARBA" id="ARBA00001539"/>
    </source>
</evidence>
<dbReference type="Gene3D" id="3.90.25.10">
    <property type="entry name" value="UDP-galactose 4-epimerase, domain 1"/>
    <property type="match status" value="1"/>
</dbReference>
<evidence type="ECO:0000256" key="5">
    <source>
        <dbReference type="ARBA" id="ARBA00016977"/>
    </source>
</evidence>